<proteinExistence type="predicted"/>
<sequence>MTELNNLPDTAIMCYLTQSDTSNPYSSYQLLTLEKIQEILWAPSERTNNPETVFGKQRHFASGIQCSERYVTCMPSTLSLACKYIRK</sequence>
<dbReference type="Proteomes" id="UP000886998">
    <property type="component" value="Unassembled WGS sequence"/>
</dbReference>
<dbReference type="EMBL" id="BMAV01004247">
    <property type="protein sequence ID" value="GFY44463.1"/>
    <property type="molecule type" value="Genomic_DNA"/>
</dbReference>
<evidence type="ECO:0000313" key="1">
    <source>
        <dbReference type="EMBL" id="GFY44463.1"/>
    </source>
</evidence>
<organism evidence="1 2">
    <name type="scientific">Trichonephila inaurata madagascariensis</name>
    <dbReference type="NCBI Taxonomy" id="2747483"/>
    <lineage>
        <taxon>Eukaryota</taxon>
        <taxon>Metazoa</taxon>
        <taxon>Ecdysozoa</taxon>
        <taxon>Arthropoda</taxon>
        <taxon>Chelicerata</taxon>
        <taxon>Arachnida</taxon>
        <taxon>Araneae</taxon>
        <taxon>Araneomorphae</taxon>
        <taxon>Entelegynae</taxon>
        <taxon>Araneoidea</taxon>
        <taxon>Nephilidae</taxon>
        <taxon>Trichonephila</taxon>
        <taxon>Trichonephila inaurata</taxon>
    </lineage>
</organism>
<comment type="caution">
    <text evidence="1">The sequence shown here is derived from an EMBL/GenBank/DDBJ whole genome shotgun (WGS) entry which is preliminary data.</text>
</comment>
<name>A0A8X7BVB7_9ARAC</name>
<dbReference type="AlphaFoldDB" id="A0A8X7BVB7"/>
<accession>A0A8X7BVB7</accession>
<keyword evidence="2" id="KW-1185">Reference proteome</keyword>
<evidence type="ECO:0000313" key="2">
    <source>
        <dbReference type="Proteomes" id="UP000886998"/>
    </source>
</evidence>
<reference evidence="1" key="1">
    <citation type="submission" date="2020-08" db="EMBL/GenBank/DDBJ databases">
        <title>Multicomponent nature underlies the extraordinary mechanical properties of spider dragline silk.</title>
        <authorList>
            <person name="Kono N."/>
            <person name="Nakamura H."/>
            <person name="Mori M."/>
            <person name="Yoshida Y."/>
            <person name="Ohtoshi R."/>
            <person name="Malay A.D."/>
            <person name="Moran D.A.P."/>
            <person name="Tomita M."/>
            <person name="Numata K."/>
            <person name="Arakawa K."/>
        </authorList>
    </citation>
    <scope>NUCLEOTIDE SEQUENCE</scope>
</reference>
<protein>
    <submittedName>
        <fullName evidence="1">Uncharacterized protein</fullName>
    </submittedName>
</protein>
<gene>
    <name evidence="1" type="ORF">TNIN_292431</name>
</gene>